<accession>C4G889</accession>
<protein>
    <recommendedName>
        <fullName evidence="2">DUF4440 domain-containing protein</fullName>
    </recommendedName>
</protein>
<comment type="caution">
    <text evidence="3">The sequence shown here is derived from an EMBL/GenBank/DDBJ whole genome shotgun (WGS) entry which is preliminary data.</text>
</comment>
<dbReference type="HOGENOM" id="CLU_1224064_0_0_9"/>
<organism evidence="3 4">
    <name type="scientific">Shuttleworthella satelles DSM 14600</name>
    <dbReference type="NCBI Taxonomy" id="626523"/>
    <lineage>
        <taxon>Bacteria</taxon>
        <taxon>Bacillati</taxon>
        <taxon>Bacillota</taxon>
        <taxon>Clostridia</taxon>
        <taxon>Lachnospirales</taxon>
        <taxon>Lachnospiraceae</taxon>
        <taxon>Shuttleworthella</taxon>
    </lineage>
</organism>
<proteinExistence type="predicted"/>
<dbReference type="Proteomes" id="UP000003494">
    <property type="component" value="Unassembled WGS sequence"/>
</dbReference>
<dbReference type="SUPFAM" id="SSF54427">
    <property type="entry name" value="NTF2-like"/>
    <property type="match status" value="1"/>
</dbReference>
<evidence type="ECO:0000313" key="4">
    <source>
        <dbReference type="Proteomes" id="UP000003494"/>
    </source>
</evidence>
<dbReference type="InterPro" id="IPR027843">
    <property type="entry name" value="DUF4440"/>
</dbReference>
<feature type="domain" description="DUF4440" evidence="2">
    <location>
        <begin position="81"/>
        <end position="143"/>
    </location>
</feature>
<gene>
    <name evidence="3" type="ORF">GCWU000342_00051</name>
</gene>
<dbReference type="EMBL" id="ACIP02000001">
    <property type="protein sequence ID" value="EEP28710.1"/>
    <property type="molecule type" value="Genomic_DNA"/>
</dbReference>
<feature type="region of interest" description="Disordered" evidence="1">
    <location>
        <begin position="146"/>
        <end position="186"/>
    </location>
</feature>
<dbReference type="STRING" id="626523.GCWU000342_00051"/>
<reference evidence="3" key="1">
    <citation type="submission" date="2009-04" db="EMBL/GenBank/DDBJ databases">
        <authorList>
            <person name="Weinstock G."/>
            <person name="Sodergren E."/>
            <person name="Clifton S."/>
            <person name="Fulton L."/>
            <person name="Fulton B."/>
            <person name="Courtney L."/>
            <person name="Fronick C."/>
            <person name="Harrison M."/>
            <person name="Strong C."/>
            <person name="Farmer C."/>
            <person name="Delahaunty K."/>
            <person name="Markovic C."/>
            <person name="Hall O."/>
            <person name="Minx P."/>
            <person name="Tomlinson C."/>
            <person name="Mitreva M."/>
            <person name="Nelson J."/>
            <person name="Hou S."/>
            <person name="Wollam A."/>
            <person name="Pepin K.H."/>
            <person name="Johnson M."/>
            <person name="Bhonagiri V."/>
            <person name="Nash W.E."/>
            <person name="Warren W."/>
            <person name="Chinwalla A."/>
            <person name="Mardis E.R."/>
            <person name="Wilson R.K."/>
        </authorList>
    </citation>
    <scope>NUCLEOTIDE SEQUENCE [LARGE SCALE GENOMIC DNA]</scope>
    <source>
        <strain evidence="3">DSM 14600</strain>
    </source>
</reference>
<evidence type="ECO:0000259" key="2">
    <source>
        <dbReference type="Pfam" id="PF14534"/>
    </source>
</evidence>
<evidence type="ECO:0000256" key="1">
    <source>
        <dbReference type="SAM" id="MobiDB-lite"/>
    </source>
</evidence>
<feature type="compositionally biased region" description="Acidic residues" evidence="1">
    <location>
        <begin position="153"/>
        <end position="176"/>
    </location>
</feature>
<evidence type="ECO:0000313" key="3">
    <source>
        <dbReference type="EMBL" id="EEP28710.1"/>
    </source>
</evidence>
<dbReference type="InterPro" id="IPR032710">
    <property type="entry name" value="NTF2-like_dom_sf"/>
</dbReference>
<dbReference type="RefSeq" id="WP_006905098.1">
    <property type="nucleotide sequence ID" value="NZ_GG665866.1"/>
</dbReference>
<name>C4G889_9FIRM</name>
<dbReference type="AlphaFoldDB" id="C4G889"/>
<dbReference type="Gene3D" id="3.10.450.50">
    <property type="match status" value="1"/>
</dbReference>
<dbReference type="Pfam" id="PF14534">
    <property type="entry name" value="DUF4440"/>
    <property type="match status" value="1"/>
</dbReference>
<keyword evidence="4" id="KW-1185">Reference proteome</keyword>
<sequence length="226" mass="25886">MQTKNTGRPLPGQSRAARGVIKYARVTGCRQLKATAAIRRIERASMDERAGEERGMAKKKTFHDSFVKELTPTEEEAYWAYRRMMDALCKADIDLLRQLMDKDVRMSGVNGRDQKLDDFLGELERGDVSYSRIDLQKVQVHLVFDREPKAGETDTDDRDEDDKDIDDRTEESDLDSENSPGGDDCYATVTGVSLQRARIYGMGGNFHRHFVARLRRENGRWIYIGE</sequence>